<dbReference type="Pfam" id="PF01979">
    <property type="entry name" value="Amidohydro_1"/>
    <property type="match status" value="1"/>
</dbReference>
<reference evidence="10" key="1">
    <citation type="journal article" date="2014" name="Int. J. Syst. Evol. Microbiol.">
        <title>Complete genome sequence of Corynebacterium casei LMG S-19264T (=DSM 44701T), isolated from a smear-ripened cheese.</title>
        <authorList>
            <consortium name="US DOE Joint Genome Institute (JGI-PGF)"/>
            <person name="Walter F."/>
            <person name="Albersmeier A."/>
            <person name="Kalinowski J."/>
            <person name="Ruckert C."/>
        </authorList>
    </citation>
    <scope>NUCLEOTIDE SEQUENCE</scope>
    <source>
        <strain evidence="10">CGMCC 1.14984</strain>
    </source>
</reference>
<dbReference type="InterPro" id="IPR011059">
    <property type="entry name" value="Metal-dep_hydrolase_composite"/>
</dbReference>
<evidence type="ECO:0000313" key="11">
    <source>
        <dbReference type="EMBL" id="NHK26454.1"/>
    </source>
</evidence>
<feature type="binding site" evidence="8">
    <location>
        <position position="193"/>
    </location>
    <ligand>
        <name>Zn(2+)</name>
        <dbReference type="ChEBI" id="CHEBI:29105"/>
    </ligand>
</feature>
<feature type="binding site" evidence="7">
    <location>
        <position position="140"/>
    </location>
    <ligand>
        <name>substrate</name>
    </ligand>
</feature>
<keyword evidence="4 5" id="KW-0119">Carbohydrate metabolism</keyword>
<dbReference type="SUPFAM" id="SSF51556">
    <property type="entry name" value="Metallo-dependent hydrolases"/>
    <property type="match status" value="1"/>
</dbReference>
<feature type="binding site" evidence="7">
    <location>
        <begin position="217"/>
        <end position="218"/>
    </location>
    <ligand>
        <name>substrate</name>
    </ligand>
</feature>
<dbReference type="Proteomes" id="UP000818603">
    <property type="component" value="Unassembled WGS sequence"/>
</dbReference>
<dbReference type="EMBL" id="VCJR02000001">
    <property type="protein sequence ID" value="NHK26454.1"/>
    <property type="molecule type" value="Genomic_DNA"/>
</dbReference>
<evidence type="ECO:0000256" key="2">
    <source>
        <dbReference type="ARBA" id="ARBA00022723"/>
    </source>
</evidence>
<dbReference type="NCBIfam" id="TIGR00221">
    <property type="entry name" value="nagA"/>
    <property type="match status" value="1"/>
</dbReference>
<feature type="binding site" evidence="7">
    <location>
        <position position="225"/>
    </location>
    <ligand>
        <name>substrate</name>
    </ligand>
</feature>
<evidence type="ECO:0000256" key="8">
    <source>
        <dbReference type="PIRSR" id="PIRSR038994-3"/>
    </source>
</evidence>
<dbReference type="Gene3D" id="3.20.20.140">
    <property type="entry name" value="Metal-dependent hydrolases"/>
    <property type="match status" value="1"/>
</dbReference>
<name>A0A8J3EPR7_9PROT</name>
<dbReference type="AlphaFoldDB" id="A0A8J3EPR7"/>
<feature type="binding site" evidence="7">
    <location>
        <position position="249"/>
    </location>
    <ligand>
        <name>substrate</name>
    </ligand>
</feature>
<evidence type="ECO:0000259" key="9">
    <source>
        <dbReference type="Pfam" id="PF01979"/>
    </source>
</evidence>
<evidence type="ECO:0000256" key="4">
    <source>
        <dbReference type="ARBA" id="ARBA00023277"/>
    </source>
</evidence>
<keyword evidence="2 8" id="KW-0479">Metal-binding</keyword>
<evidence type="ECO:0000313" key="13">
    <source>
        <dbReference type="Proteomes" id="UP000818603"/>
    </source>
</evidence>
<evidence type="ECO:0000313" key="12">
    <source>
        <dbReference type="Proteomes" id="UP000621856"/>
    </source>
</evidence>
<proteinExistence type="inferred from homology"/>
<evidence type="ECO:0000256" key="1">
    <source>
        <dbReference type="ARBA" id="ARBA00010716"/>
    </source>
</evidence>
<dbReference type="GO" id="GO:0006046">
    <property type="term" value="P:N-acetylglucosamine catabolic process"/>
    <property type="evidence" value="ECO:0007669"/>
    <property type="project" value="TreeGrafter"/>
</dbReference>
<dbReference type="Proteomes" id="UP000621856">
    <property type="component" value="Unassembled WGS sequence"/>
</dbReference>
<evidence type="ECO:0000256" key="6">
    <source>
        <dbReference type="PIRSR" id="PIRSR038994-1"/>
    </source>
</evidence>
<feature type="domain" description="Amidohydrolase-related" evidence="9">
    <location>
        <begin position="51"/>
        <end position="380"/>
    </location>
</feature>
<evidence type="ECO:0000313" key="10">
    <source>
        <dbReference type="EMBL" id="GGH92382.1"/>
    </source>
</evidence>
<dbReference type="RefSeq" id="WP_155136018.1">
    <property type="nucleotide sequence ID" value="NZ_BMGZ01000001.1"/>
</dbReference>
<evidence type="ECO:0000256" key="7">
    <source>
        <dbReference type="PIRSR" id="PIRSR038994-2"/>
    </source>
</evidence>
<comment type="similarity">
    <text evidence="1 5">Belongs to the metallo-dependent hydrolases superfamily. NagA family.</text>
</comment>
<protein>
    <submittedName>
        <fullName evidence="10">N-acetylglucosamine-6-phosphate deacetylase</fullName>
        <ecNumber evidence="11">3.5.1.25</ecNumber>
    </submittedName>
</protein>
<evidence type="ECO:0000256" key="5">
    <source>
        <dbReference type="PIRNR" id="PIRNR038994"/>
    </source>
</evidence>
<dbReference type="PANTHER" id="PTHR11113">
    <property type="entry name" value="N-ACETYLGLUCOSAMINE-6-PHOSPHATE DEACETYLASE"/>
    <property type="match status" value="1"/>
</dbReference>
<gene>
    <name evidence="11" type="primary">nagA</name>
    <name evidence="11" type="ORF">FF098_000870</name>
    <name evidence="10" type="ORF">GCM10011355_01750</name>
</gene>
<dbReference type="EMBL" id="BMGZ01000001">
    <property type="protein sequence ID" value="GGH92382.1"/>
    <property type="molecule type" value="Genomic_DNA"/>
</dbReference>
<evidence type="ECO:0000256" key="3">
    <source>
        <dbReference type="ARBA" id="ARBA00022801"/>
    </source>
</evidence>
<reference evidence="11 13" key="2">
    <citation type="submission" date="2020-02" db="EMBL/GenBank/DDBJ databases">
        <title>Genome sequence of Parvularcula flava strain NH6-79.</title>
        <authorList>
            <person name="Abdul Karim M.H."/>
            <person name="Lam M.Q."/>
            <person name="Chen S.J."/>
            <person name="Yahya A."/>
            <person name="Shahir S."/>
            <person name="Shamsir M.S."/>
            <person name="Chong C.S."/>
        </authorList>
    </citation>
    <scope>NUCLEOTIDE SEQUENCE [LARGE SCALE GENOMIC DNA]</scope>
    <source>
        <strain evidence="11 13">NH6-79</strain>
    </source>
</reference>
<dbReference type="Gene3D" id="2.30.40.10">
    <property type="entry name" value="Urease, subunit C, domain 1"/>
    <property type="match status" value="1"/>
</dbReference>
<comment type="cofactor">
    <cofactor evidence="8">
        <name>a divalent metal cation</name>
        <dbReference type="ChEBI" id="CHEBI:60240"/>
    </cofactor>
    <text evidence="8">Binds 1 divalent metal cation per subunit.</text>
</comment>
<dbReference type="PIRSF" id="PIRSF038994">
    <property type="entry name" value="NagA"/>
    <property type="match status" value="1"/>
</dbReference>
<dbReference type="CDD" id="cd00854">
    <property type="entry name" value="NagA"/>
    <property type="match status" value="1"/>
</dbReference>
<dbReference type="InterPro" id="IPR006680">
    <property type="entry name" value="Amidohydro-rel"/>
</dbReference>
<feature type="binding site" evidence="8">
    <location>
        <position position="129"/>
    </location>
    <ligand>
        <name>Zn(2+)</name>
        <dbReference type="ChEBI" id="CHEBI:29105"/>
    </ligand>
</feature>
<keyword evidence="13" id="KW-1185">Reference proteome</keyword>
<reference evidence="10" key="3">
    <citation type="submission" date="2020-09" db="EMBL/GenBank/DDBJ databases">
        <authorList>
            <person name="Sun Q."/>
            <person name="Zhou Y."/>
        </authorList>
    </citation>
    <scope>NUCLEOTIDE SEQUENCE</scope>
    <source>
        <strain evidence="10">CGMCC 1.14984</strain>
    </source>
</reference>
<organism evidence="10 12">
    <name type="scientific">Aquisalinus luteolus</name>
    <dbReference type="NCBI Taxonomy" id="1566827"/>
    <lineage>
        <taxon>Bacteria</taxon>
        <taxon>Pseudomonadati</taxon>
        <taxon>Pseudomonadota</taxon>
        <taxon>Alphaproteobacteria</taxon>
        <taxon>Parvularculales</taxon>
        <taxon>Parvularculaceae</taxon>
        <taxon>Aquisalinus</taxon>
    </lineage>
</organism>
<feature type="active site" description="Proton donor/acceptor" evidence="6">
    <location>
        <position position="272"/>
    </location>
</feature>
<dbReference type="FunFam" id="3.20.20.140:FF:000004">
    <property type="entry name" value="N-acetylglucosamine-6-phosphate deacetylase"/>
    <property type="match status" value="1"/>
</dbReference>
<dbReference type="PANTHER" id="PTHR11113:SF14">
    <property type="entry name" value="N-ACETYLGLUCOSAMINE-6-PHOSPHATE DEACETYLASE"/>
    <property type="match status" value="1"/>
</dbReference>
<comment type="caution">
    <text evidence="10">The sequence shown here is derived from an EMBL/GenBank/DDBJ whole genome shotgun (WGS) entry which is preliminary data.</text>
</comment>
<keyword evidence="3 5" id="KW-0378">Hydrolase</keyword>
<dbReference type="GO" id="GO:0046872">
    <property type="term" value="F:metal ion binding"/>
    <property type="evidence" value="ECO:0007669"/>
    <property type="project" value="UniProtKB-KW"/>
</dbReference>
<dbReference type="SUPFAM" id="SSF51338">
    <property type="entry name" value="Composite domain of metallo-dependent hydrolases"/>
    <property type="match status" value="1"/>
</dbReference>
<feature type="binding site" evidence="7">
    <location>
        <begin position="308"/>
        <end position="310"/>
    </location>
    <ligand>
        <name>substrate</name>
    </ligand>
</feature>
<accession>A0A8J3EPR7</accession>
<dbReference type="InterPro" id="IPR003764">
    <property type="entry name" value="GlcNAc_6-P_deAcase"/>
</dbReference>
<dbReference type="EC" id="3.5.1.25" evidence="11"/>
<dbReference type="GO" id="GO:0008448">
    <property type="term" value="F:N-acetylglucosamine-6-phosphate deacetylase activity"/>
    <property type="evidence" value="ECO:0007669"/>
    <property type="project" value="UniProtKB-EC"/>
</dbReference>
<sequence length="383" mass="40383">MMQALINGTILADREFLSGMAVLVEDGVIAAILPEGELSPGIERHDLFGATLLPGFIDIQVNGGGGVLFNDAPSVETIRQIGAAHRQFGTTGFLPTLISDDLDVVTAALAATEKAIADGVPGVLGIHLEGPFLSSDRKGIHDPDKFLVLQEDLLDVLPPLTNGVTMMTVAPEQVSPALIRKLTERGIIVSLGHTNADHAMTRAAIDHGATGFTHLFNAMSPFTAREPGVVGTALDDQHCWSGLIIDNVHVAPAILRIAFRARPLEKYILVTDAMPTVGMPTDKEKTFDLQGRTIRVQNGVCVNAEGTLAGSDLSMDVAVRNCAAFEEVGLVEAVRMASSNAAAFLGIARQVGTIATGKKASFVAVDEDLNVLETWIDGVPVGT</sequence>
<feature type="binding site" evidence="8">
    <location>
        <position position="214"/>
    </location>
    <ligand>
        <name>Zn(2+)</name>
        <dbReference type="ChEBI" id="CHEBI:29105"/>
    </ligand>
</feature>
<dbReference type="InterPro" id="IPR032466">
    <property type="entry name" value="Metal_Hydrolase"/>
</dbReference>